<evidence type="ECO:0000313" key="2">
    <source>
        <dbReference type="Proteomes" id="UP000594030"/>
    </source>
</evidence>
<evidence type="ECO:0000313" key="1">
    <source>
        <dbReference type="EMBL" id="QOR58949.1"/>
    </source>
</evidence>
<dbReference type="EMBL" id="MT774385">
    <property type="protein sequence ID" value="QOR58949.1"/>
    <property type="molecule type" value="Genomic_DNA"/>
</dbReference>
<dbReference type="KEGG" id="vg:65129441"/>
<keyword evidence="2" id="KW-1185">Reference proteome</keyword>
<proteinExistence type="predicted"/>
<organism evidence="1 2">
    <name type="scientific">uncultured phage cr108_1</name>
    <dbReference type="NCBI Taxonomy" id="2772069"/>
    <lineage>
        <taxon>Viruses</taxon>
        <taxon>Duplodnaviria</taxon>
        <taxon>Heunggongvirae</taxon>
        <taxon>Uroviricota</taxon>
        <taxon>Caudoviricetes</taxon>
        <taxon>Crassvirales</taxon>
        <taxon>Steigviridae</taxon>
        <taxon>Asinivirinae</taxon>
        <taxon>Pipoluvirus</taxon>
        <taxon>Pipoluvirus rarus</taxon>
    </lineage>
</organism>
<dbReference type="RefSeq" id="YP_010111107.1">
    <property type="nucleotide sequence ID" value="NC_055878.1"/>
</dbReference>
<protein>
    <submittedName>
        <fullName evidence="1">Uncharacterized protein</fullName>
    </submittedName>
</protein>
<accession>A0A7M1RZG3</accession>
<sequence>MEARKRYYTFGEAIDKLLADPEHLAITRPKYGEEGVVIVDLIPRVDYVYPTKPQLVVVDRLGLSTEYIPSQEDIHSMNWMVLHKVSDTGKDEKCPDDLTEDEISTSMSEATAKELTKVLKKFIQLTEKFF</sequence>
<dbReference type="GeneID" id="65129441"/>
<name>A0A7M1RZG3_9CAUD</name>
<dbReference type="Proteomes" id="UP000594030">
    <property type="component" value="Segment"/>
</dbReference>
<reference evidence="1 2" key="1">
    <citation type="submission" date="2020-07" db="EMBL/GenBank/DDBJ databases">
        <title>Taxonomic proposal: Crassvirales, a new order of highly abundant and diverse bacterial viruses.</title>
        <authorList>
            <person name="Shkoporov A.N."/>
            <person name="Stockdale S.R."/>
            <person name="Guerin E."/>
            <person name="Ross R.P."/>
            <person name="Hill C."/>
        </authorList>
    </citation>
    <scope>NUCLEOTIDE SEQUENCE [LARGE SCALE GENOMIC DNA]</scope>
</reference>